<comment type="caution">
    <text evidence="2">The sequence shown here is derived from an EMBL/GenBank/DDBJ whole genome shotgun (WGS) entry which is preliminary data.</text>
</comment>
<gene>
    <name evidence="2" type="ORF">LCGC14_3075000</name>
</gene>
<sequence>MILFLDDEPQRAVLAYNRMSVADRNDTMWCTTAEEAIEAIWSYRDVLKKVSLDHDLEGQEYMNTKREDSGMEVIRFLEKKARKEPEEFKKLEDTLFIIHSWNSHAAPIMRERLSNLGLNSVWIPFGMGK</sequence>
<dbReference type="EMBL" id="LAZR01065511">
    <property type="protein sequence ID" value="KKK55393.1"/>
    <property type="molecule type" value="Genomic_DNA"/>
</dbReference>
<reference evidence="2" key="1">
    <citation type="journal article" date="2015" name="Nature">
        <title>Complex archaea that bridge the gap between prokaryotes and eukaryotes.</title>
        <authorList>
            <person name="Spang A."/>
            <person name="Saw J.H."/>
            <person name="Jorgensen S.L."/>
            <person name="Zaremba-Niedzwiedzka K."/>
            <person name="Martijn J."/>
            <person name="Lind A.E."/>
            <person name="van Eijk R."/>
            <person name="Schleper C."/>
            <person name="Guy L."/>
            <person name="Ettema T.J."/>
        </authorList>
    </citation>
    <scope>NUCLEOTIDE SEQUENCE</scope>
</reference>
<evidence type="ECO:0000313" key="2">
    <source>
        <dbReference type="EMBL" id="KKK55393.1"/>
    </source>
</evidence>
<accession>A0A0F8WFP1</accession>
<protein>
    <recommendedName>
        <fullName evidence="1">Cyclic-phosphate processing Receiver domain-containing protein</fullName>
    </recommendedName>
</protein>
<name>A0A0F8WFP1_9ZZZZ</name>
<dbReference type="InterPro" id="IPR046909">
    <property type="entry name" value="cREC_REC"/>
</dbReference>
<proteinExistence type="predicted"/>
<dbReference type="AlphaFoldDB" id="A0A0F8WFP1"/>
<feature type="domain" description="Cyclic-phosphate processing Receiver" evidence="1">
    <location>
        <begin position="1"/>
        <end position="114"/>
    </location>
</feature>
<organism evidence="2">
    <name type="scientific">marine sediment metagenome</name>
    <dbReference type="NCBI Taxonomy" id="412755"/>
    <lineage>
        <taxon>unclassified sequences</taxon>
        <taxon>metagenomes</taxon>
        <taxon>ecological metagenomes</taxon>
    </lineage>
</organism>
<evidence type="ECO:0000259" key="1">
    <source>
        <dbReference type="Pfam" id="PF20274"/>
    </source>
</evidence>
<dbReference type="Pfam" id="PF20274">
    <property type="entry name" value="cREC_REC"/>
    <property type="match status" value="1"/>
</dbReference>